<dbReference type="OrthoDB" id="5957986at2759"/>
<gene>
    <name evidence="4" type="ORF">pdam_00013009</name>
</gene>
<evidence type="ECO:0000259" key="3">
    <source>
        <dbReference type="PROSITE" id="PS01031"/>
    </source>
</evidence>
<dbReference type="InterPro" id="IPR008978">
    <property type="entry name" value="HSP20-like_chaperone"/>
</dbReference>
<dbReference type="Pfam" id="PF00011">
    <property type="entry name" value="HSP20"/>
    <property type="match status" value="2"/>
</dbReference>
<dbReference type="AlphaFoldDB" id="A0A3M6U5Y6"/>
<name>A0A3M6U5Y6_POCDA</name>
<comment type="caution">
    <text evidence="4">The sequence shown here is derived from an EMBL/GenBank/DDBJ whole genome shotgun (WGS) entry which is preliminary data.</text>
</comment>
<dbReference type="SUPFAM" id="SSF49764">
    <property type="entry name" value="HSP20-like chaperones"/>
    <property type="match status" value="2"/>
</dbReference>
<evidence type="ECO:0000313" key="4">
    <source>
        <dbReference type="EMBL" id="RMX48868.1"/>
    </source>
</evidence>
<dbReference type="InterPro" id="IPR001436">
    <property type="entry name" value="Alpha-crystallin/sHSP_animal"/>
</dbReference>
<dbReference type="GO" id="GO:0051082">
    <property type="term" value="F:unfolded protein binding"/>
    <property type="evidence" value="ECO:0007669"/>
    <property type="project" value="TreeGrafter"/>
</dbReference>
<dbReference type="SMR" id="A0A3M6U5Y6"/>
<dbReference type="EMBL" id="RCHS01002224">
    <property type="protein sequence ID" value="RMX48868.1"/>
    <property type="molecule type" value="Genomic_DNA"/>
</dbReference>
<accession>A0A3M6U5Y6</accession>
<dbReference type="PRINTS" id="PR00299">
    <property type="entry name" value="ACRYSTALLIN"/>
</dbReference>
<dbReference type="GO" id="GO:0005634">
    <property type="term" value="C:nucleus"/>
    <property type="evidence" value="ECO:0007669"/>
    <property type="project" value="TreeGrafter"/>
</dbReference>
<dbReference type="PANTHER" id="PTHR45640:SF26">
    <property type="entry name" value="RE23625P"/>
    <property type="match status" value="1"/>
</dbReference>
<dbReference type="CDD" id="cd06526">
    <property type="entry name" value="metazoan_ACD"/>
    <property type="match status" value="2"/>
</dbReference>
<dbReference type="Gene3D" id="2.60.40.790">
    <property type="match status" value="2"/>
</dbReference>
<organism evidence="4 5">
    <name type="scientific">Pocillopora damicornis</name>
    <name type="common">Cauliflower coral</name>
    <name type="synonym">Millepora damicornis</name>
    <dbReference type="NCBI Taxonomy" id="46731"/>
    <lineage>
        <taxon>Eukaryota</taxon>
        <taxon>Metazoa</taxon>
        <taxon>Cnidaria</taxon>
        <taxon>Anthozoa</taxon>
        <taxon>Hexacorallia</taxon>
        <taxon>Scleractinia</taxon>
        <taxon>Astrocoeniina</taxon>
        <taxon>Pocilloporidae</taxon>
        <taxon>Pocillopora</taxon>
    </lineage>
</organism>
<sequence>MALVFGFPTYRPCSYLNRVPRGYDVFHNLWAEMALAQGQEVGKSYRRRRRELSPKGAVKIAFVPLYNYKPEEITLEVDNDNVILHGKHRSEREDGFDTSEFKRVFKLPQEVDPTAITSRATQNGDALIIEGTKRVEEKTEEGKFEAKFDFSGFKPEEIKIQLHGNELSIGGKHTSEDSGNYRSRDYSRTLLLPDDIVVSSVTSCLSKEGQLTIEASRDPALLPGERNVDVIMETDEAREALTSTQSGKTEN</sequence>
<dbReference type="Proteomes" id="UP000275408">
    <property type="component" value="Unassembled WGS sequence"/>
</dbReference>
<dbReference type="GO" id="GO:0009408">
    <property type="term" value="P:response to heat"/>
    <property type="evidence" value="ECO:0007669"/>
    <property type="project" value="TreeGrafter"/>
</dbReference>
<dbReference type="PANTHER" id="PTHR45640">
    <property type="entry name" value="HEAT SHOCK PROTEIN HSP-12.2-RELATED"/>
    <property type="match status" value="1"/>
</dbReference>
<evidence type="ECO:0000256" key="2">
    <source>
        <dbReference type="RuleBase" id="RU003616"/>
    </source>
</evidence>
<dbReference type="InterPro" id="IPR002068">
    <property type="entry name" value="A-crystallin/Hsp20_dom"/>
</dbReference>
<evidence type="ECO:0000256" key="1">
    <source>
        <dbReference type="PROSITE-ProRule" id="PRU00285"/>
    </source>
</evidence>
<reference evidence="4 5" key="1">
    <citation type="journal article" date="2018" name="Sci. Rep.">
        <title>Comparative analysis of the Pocillopora damicornis genome highlights role of immune system in coral evolution.</title>
        <authorList>
            <person name="Cunning R."/>
            <person name="Bay R.A."/>
            <person name="Gillette P."/>
            <person name="Baker A.C."/>
            <person name="Traylor-Knowles N."/>
        </authorList>
    </citation>
    <scope>NUCLEOTIDE SEQUENCE [LARGE SCALE GENOMIC DNA]</scope>
    <source>
        <strain evidence="4">RSMAS</strain>
        <tissue evidence="4">Whole animal</tissue>
    </source>
</reference>
<dbReference type="GO" id="GO:0005737">
    <property type="term" value="C:cytoplasm"/>
    <property type="evidence" value="ECO:0007669"/>
    <property type="project" value="TreeGrafter"/>
</dbReference>
<dbReference type="GO" id="GO:0042026">
    <property type="term" value="P:protein refolding"/>
    <property type="evidence" value="ECO:0007669"/>
    <property type="project" value="TreeGrafter"/>
</dbReference>
<comment type="similarity">
    <text evidence="1 2">Belongs to the small heat shock protein (HSP20) family.</text>
</comment>
<keyword evidence="5" id="KW-1185">Reference proteome</keyword>
<protein>
    <recommendedName>
        <fullName evidence="3">SHSP domain-containing protein</fullName>
    </recommendedName>
</protein>
<dbReference type="OMA" id="FEPDHIN"/>
<evidence type="ECO:0000313" key="5">
    <source>
        <dbReference type="Proteomes" id="UP000275408"/>
    </source>
</evidence>
<dbReference type="PROSITE" id="PS01031">
    <property type="entry name" value="SHSP"/>
    <property type="match status" value="1"/>
</dbReference>
<dbReference type="STRING" id="46731.A0A3M6U5Y6"/>
<feature type="domain" description="SHSP" evidence="3">
    <location>
        <begin position="126"/>
        <end position="233"/>
    </location>
</feature>
<proteinExistence type="inferred from homology"/>